<keyword evidence="2" id="KW-0472">Membrane</keyword>
<reference evidence="3 4" key="1">
    <citation type="submission" date="2006-06" db="EMBL/GenBank/DDBJ databases">
        <authorList>
            <person name="Moran M.A."/>
            <person name="Ferriera S."/>
            <person name="Johnson J."/>
            <person name="Kravitz S."/>
            <person name="Beeson K."/>
            <person name="Sutton G."/>
            <person name="Rogers Y.-H."/>
            <person name="Friedman R."/>
            <person name="Frazier M."/>
            <person name="Venter J.C."/>
        </authorList>
    </citation>
    <scope>NUCLEOTIDE SEQUENCE [LARGE SCALE GENOMIC DNA]</scope>
    <source>
        <strain evidence="3 4">E-37</strain>
    </source>
</reference>
<evidence type="ECO:0000256" key="2">
    <source>
        <dbReference type="SAM" id="Phobius"/>
    </source>
</evidence>
<dbReference type="EMBL" id="AAYA01000016">
    <property type="protein sequence ID" value="EBA06362.1"/>
    <property type="molecule type" value="Genomic_DNA"/>
</dbReference>
<gene>
    <name evidence="3" type="ORF">SSE37_18030</name>
</gene>
<sequence>MPNPIAFLALACFPLVVAVLYGRLPADRALIWSILAGYLFLPEPPAVFDFPAAPPLSKHNIPALMAFAMAMWRHGPQGPLLPQSLLGKALVLTFVLSPALTVLTNGDPVFWGQIGLPGLGIKDALALTIQQFLFLLPFLMARQFLASGGAQRELLKALMIGGLVYSLLMLIEIRLSPQLNLWVYGFYQHQFGQSVRFGGYRPVVFLYHGLWVAFYTFMAVIAAWGLWRFSAGGHGLKFLMAAIWLTTVLVLAKSLGALIFLVALAPLVVLVPVRMQVRVAILIGLLALAYPLLKGAALIPEETLLSRAAAIDPDRAASLRFRFMNENTLLDRAYLKPFFGWGSWGRNHILDPVTGFILSVTDGRWIITIGVYGWVGFAAEFGLILLPLLLIGREVRLARSQVSPLVGPLSLMLAANLADMIPNATLTPLTWMIVGALTGYAESLRADRLRASPTGPLETPTDDPQKTGTTTPGWRPVIGAPKESR</sequence>
<accession>A3K8X9</accession>
<organism evidence="3 4">
    <name type="scientific">Sagittula stellata (strain ATCC 700073 / DSM 11524 / E-37)</name>
    <dbReference type="NCBI Taxonomy" id="388399"/>
    <lineage>
        <taxon>Bacteria</taxon>
        <taxon>Pseudomonadati</taxon>
        <taxon>Pseudomonadota</taxon>
        <taxon>Alphaproteobacteria</taxon>
        <taxon>Rhodobacterales</taxon>
        <taxon>Roseobacteraceae</taxon>
        <taxon>Sagittula</taxon>
    </lineage>
</organism>
<feature type="region of interest" description="Disordered" evidence="1">
    <location>
        <begin position="451"/>
        <end position="485"/>
    </location>
</feature>
<feature type="transmembrane region" description="Helical" evidence="2">
    <location>
        <begin position="280"/>
        <end position="299"/>
    </location>
</feature>
<protein>
    <submittedName>
        <fullName evidence="3">Uncharacterized protein</fullName>
    </submittedName>
</protein>
<evidence type="ECO:0000313" key="4">
    <source>
        <dbReference type="Proteomes" id="UP000005713"/>
    </source>
</evidence>
<feature type="transmembrane region" description="Helical" evidence="2">
    <location>
        <begin position="85"/>
        <end position="104"/>
    </location>
</feature>
<name>A3K8X9_SAGS3</name>
<evidence type="ECO:0000256" key="1">
    <source>
        <dbReference type="SAM" id="MobiDB-lite"/>
    </source>
</evidence>
<comment type="caution">
    <text evidence="3">The sequence shown here is derived from an EMBL/GenBank/DDBJ whole genome shotgun (WGS) entry which is preliminary data.</text>
</comment>
<evidence type="ECO:0000313" key="3">
    <source>
        <dbReference type="EMBL" id="EBA06362.1"/>
    </source>
</evidence>
<dbReference type="RefSeq" id="WP_005862668.1">
    <property type="nucleotide sequence ID" value="NZ_AAYA01000016.1"/>
</dbReference>
<dbReference type="eggNOG" id="COG3307">
    <property type="taxonomic scope" value="Bacteria"/>
</dbReference>
<feature type="transmembrane region" description="Helical" evidence="2">
    <location>
        <begin position="124"/>
        <end position="145"/>
    </location>
</feature>
<feature type="transmembrane region" description="Helical" evidence="2">
    <location>
        <begin position="205"/>
        <end position="227"/>
    </location>
</feature>
<feature type="transmembrane region" description="Helical" evidence="2">
    <location>
        <begin position="365"/>
        <end position="390"/>
    </location>
</feature>
<proteinExistence type="predicted"/>
<keyword evidence="4" id="KW-1185">Reference proteome</keyword>
<dbReference type="AlphaFoldDB" id="A3K8X9"/>
<keyword evidence="2" id="KW-0812">Transmembrane</keyword>
<feature type="transmembrane region" description="Helical" evidence="2">
    <location>
        <begin position="157"/>
        <end position="175"/>
    </location>
</feature>
<dbReference type="Proteomes" id="UP000005713">
    <property type="component" value="Unassembled WGS sequence"/>
</dbReference>
<keyword evidence="2" id="KW-1133">Transmembrane helix</keyword>
<feature type="transmembrane region" description="Helical" evidence="2">
    <location>
        <begin position="257"/>
        <end position="273"/>
    </location>
</feature>